<accession>A0A160VGK4</accession>
<organism evidence="2">
    <name type="scientific">hydrothermal vent metagenome</name>
    <dbReference type="NCBI Taxonomy" id="652676"/>
    <lineage>
        <taxon>unclassified sequences</taxon>
        <taxon>metagenomes</taxon>
        <taxon>ecological metagenomes</taxon>
    </lineage>
</organism>
<keyword evidence="1" id="KW-0472">Membrane</keyword>
<gene>
    <name evidence="2" type="ORF">MGWOODY_Mmi217</name>
</gene>
<protein>
    <submittedName>
        <fullName evidence="2">Uncharacterized protein</fullName>
    </submittedName>
</protein>
<keyword evidence="1" id="KW-0812">Transmembrane</keyword>
<keyword evidence="1" id="KW-1133">Transmembrane helix</keyword>
<name>A0A160VGK4_9ZZZZ</name>
<feature type="transmembrane region" description="Helical" evidence="1">
    <location>
        <begin position="7"/>
        <end position="24"/>
    </location>
</feature>
<dbReference type="EMBL" id="FAXC01000309">
    <property type="protein sequence ID" value="CUV09856.1"/>
    <property type="molecule type" value="Genomic_DNA"/>
</dbReference>
<dbReference type="AlphaFoldDB" id="A0A160VGK4"/>
<evidence type="ECO:0000256" key="1">
    <source>
        <dbReference type="SAM" id="Phobius"/>
    </source>
</evidence>
<evidence type="ECO:0000313" key="2">
    <source>
        <dbReference type="EMBL" id="CUV09856.1"/>
    </source>
</evidence>
<sequence length="58" mass="6721">MSLKSFHILFITLSTITVVWFGIWELNQSVFIAMVSFLTGVGLIYYGFRVLKKFRTIS</sequence>
<proteinExistence type="predicted"/>
<reference evidence="2" key="1">
    <citation type="submission" date="2015-10" db="EMBL/GenBank/DDBJ databases">
        <authorList>
            <person name="Gilbert D.G."/>
        </authorList>
    </citation>
    <scope>NUCLEOTIDE SEQUENCE</scope>
</reference>
<feature type="transmembrane region" description="Helical" evidence="1">
    <location>
        <begin position="30"/>
        <end position="48"/>
    </location>
</feature>